<organism evidence="1 2">
    <name type="scientific">Scutellospora calospora</name>
    <dbReference type="NCBI Taxonomy" id="85575"/>
    <lineage>
        <taxon>Eukaryota</taxon>
        <taxon>Fungi</taxon>
        <taxon>Fungi incertae sedis</taxon>
        <taxon>Mucoromycota</taxon>
        <taxon>Glomeromycotina</taxon>
        <taxon>Glomeromycetes</taxon>
        <taxon>Diversisporales</taxon>
        <taxon>Gigasporaceae</taxon>
        <taxon>Scutellospora</taxon>
    </lineage>
</organism>
<name>A0ACA9JY66_9GLOM</name>
<reference evidence="1" key="1">
    <citation type="submission" date="2021-06" db="EMBL/GenBank/DDBJ databases">
        <authorList>
            <person name="Kallberg Y."/>
            <person name="Tangrot J."/>
            <person name="Rosling A."/>
        </authorList>
    </citation>
    <scope>NUCLEOTIDE SEQUENCE</scope>
    <source>
        <strain evidence="1">AU212A</strain>
    </source>
</reference>
<dbReference type="Proteomes" id="UP000789860">
    <property type="component" value="Unassembled WGS sequence"/>
</dbReference>
<evidence type="ECO:0000313" key="2">
    <source>
        <dbReference type="Proteomes" id="UP000789860"/>
    </source>
</evidence>
<proteinExistence type="predicted"/>
<evidence type="ECO:0000313" key="1">
    <source>
        <dbReference type="EMBL" id="CAG8442404.1"/>
    </source>
</evidence>
<gene>
    <name evidence="1" type="ORF">SCALOS_LOCUS711</name>
</gene>
<feature type="non-terminal residue" evidence="1">
    <location>
        <position position="117"/>
    </location>
</feature>
<dbReference type="EMBL" id="CAJVPM010000362">
    <property type="protein sequence ID" value="CAG8442404.1"/>
    <property type="molecule type" value="Genomic_DNA"/>
</dbReference>
<comment type="caution">
    <text evidence="1">The sequence shown here is derived from an EMBL/GenBank/DDBJ whole genome shotgun (WGS) entry which is preliminary data.</text>
</comment>
<keyword evidence="2" id="KW-1185">Reference proteome</keyword>
<sequence length="117" mass="13400">MPNLLPNSYVLEIEIDSRNYSYFPEQTTSITVLCYIINYNKKTYNTKNLSIIEASGIVRSRSLNSSLNVTLVGFYPHDLDQELSLSEFENEDVVLATGNFRIIEDINKNGKKYPVLK</sequence>
<protein>
    <submittedName>
        <fullName evidence="1">9608_t:CDS:1</fullName>
    </submittedName>
</protein>
<accession>A0ACA9JY66</accession>